<dbReference type="GO" id="GO:0071555">
    <property type="term" value="P:cell wall organization"/>
    <property type="evidence" value="ECO:0007669"/>
    <property type="project" value="UniProtKB-KW"/>
</dbReference>
<feature type="active site" description="Proton donor/acceptor" evidence="9">
    <location>
        <position position="200"/>
    </location>
</feature>
<dbReference type="Pfam" id="PF01427">
    <property type="entry name" value="Peptidase_M15"/>
    <property type="match status" value="1"/>
</dbReference>
<comment type="function">
    <text evidence="9 10">Catalyzes hydrolysis of the D-alanyl-D-alanine dipeptide.</text>
</comment>
<dbReference type="EMBL" id="JACVXC010000001">
    <property type="protein sequence ID" value="MBD0834556.1"/>
    <property type="molecule type" value="Genomic_DNA"/>
</dbReference>
<dbReference type="Proteomes" id="UP000602057">
    <property type="component" value="Unassembled WGS sequence"/>
</dbReference>
<dbReference type="CDD" id="cd14817">
    <property type="entry name" value="D-Ala-D-Ala_dipeptidase_VanX"/>
    <property type="match status" value="1"/>
</dbReference>
<dbReference type="SUPFAM" id="SSF55166">
    <property type="entry name" value="Hedgehog/DD-peptidase"/>
    <property type="match status" value="1"/>
</dbReference>
<dbReference type="PANTHER" id="PTHR43126:SF1">
    <property type="entry name" value="D-ALANYL-D-ALANINE DIPEPTIDASE"/>
    <property type="match status" value="1"/>
</dbReference>
<keyword evidence="7 9" id="KW-0482">Metalloprotease</keyword>
<reference evidence="11" key="2">
    <citation type="submission" date="2020-09" db="EMBL/GenBank/DDBJ databases">
        <authorList>
            <person name="Wu Z."/>
        </authorList>
    </citation>
    <scope>NUCLEOTIDE SEQUENCE</scope>
    <source>
        <strain evidence="11">SC17</strain>
    </source>
</reference>
<keyword evidence="4 9" id="KW-0378">Hydrolase</keyword>
<evidence type="ECO:0000256" key="8">
    <source>
        <dbReference type="ARBA" id="ARBA00023316"/>
    </source>
</evidence>
<keyword evidence="12" id="KW-1185">Reference proteome</keyword>
<comment type="caution">
    <text evidence="11">The sequence shown here is derived from an EMBL/GenBank/DDBJ whole genome shotgun (WGS) entry which is preliminary data.</text>
</comment>
<dbReference type="InterPro" id="IPR000755">
    <property type="entry name" value="A_A_dipeptidase"/>
</dbReference>
<dbReference type="AlphaFoldDB" id="A0A8J6UJ64"/>
<evidence type="ECO:0000313" key="11">
    <source>
        <dbReference type="EMBL" id="MBD0834556.1"/>
    </source>
</evidence>
<feature type="binding site" evidence="9">
    <location>
        <position position="135"/>
    </location>
    <ligand>
        <name>Zn(2+)</name>
        <dbReference type="ChEBI" id="CHEBI:29105"/>
        <note>catalytic</note>
    </ligand>
</feature>
<keyword evidence="8 10" id="KW-0961">Cell wall biogenesis/degradation</keyword>
<proteinExistence type="inferred from homology"/>
<comment type="catalytic activity">
    <reaction evidence="1 9 10">
        <text>D-alanyl-D-alanine + H2O = 2 D-alanine</text>
        <dbReference type="Rhea" id="RHEA:20661"/>
        <dbReference type="ChEBI" id="CHEBI:15377"/>
        <dbReference type="ChEBI" id="CHEBI:57416"/>
        <dbReference type="ChEBI" id="CHEBI:57822"/>
        <dbReference type="EC" id="3.4.13.22"/>
    </reaction>
</comment>
<organism evidence="11 12">
    <name type="scientific">Aestuariibaculum suncheonense</name>
    <dbReference type="NCBI Taxonomy" id="1028745"/>
    <lineage>
        <taxon>Bacteria</taxon>
        <taxon>Pseudomonadati</taxon>
        <taxon>Bacteroidota</taxon>
        <taxon>Flavobacteriia</taxon>
        <taxon>Flavobacteriales</taxon>
        <taxon>Flavobacteriaceae</taxon>
    </lineage>
</organism>
<dbReference type="PANTHER" id="PTHR43126">
    <property type="entry name" value="D-ALANYL-D-ALANINE DIPEPTIDASE"/>
    <property type="match status" value="1"/>
</dbReference>
<feature type="binding site" evidence="9">
    <location>
        <position position="203"/>
    </location>
    <ligand>
        <name>Zn(2+)</name>
        <dbReference type="ChEBI" id="CHEBI:29105"/>
        <note>catalytic</note>
    </ligand>
</feature>
<keyword evidence="2 9" id="KW-0645">Protease</keyword>
<evidence type="ECO:0000256" key="5">
    <source>
        <dbReference type="ARBA" id="ARBA00022833"/>
    </source>
</evidence>
<dbReference type="HAMAP" id="MF_01924">
    <property type="entry name" value="A_A_dipeptidase"/>
    <property type="match status" value="1"/>
</dbReference>
<name>A0A8J6UJ64_9FLAO</name>
<feature type="site" description="Transition state stabilizer" evidence="9">
    <location>
        <position position="90"/>
    </location>
</feature>
<dbReference type="Gene3D" id="3.30.1380.10">
    <property type="match status" value="1"/>
</dbReference>
<dbReference type="PIRSF" id="PIRSF026671">
    <property type="entry name" value="AA_dipeptidase"/>
    <property type="match status" value="1"/>
</dbReference>
<dbReference type="GO" id="GO:0008270">
    <property type="term" value="F:zinc ion binding"/>
    <property type="evidence" value="ECO:0007669"/>
    <property type="project" value="UniProtKB-UniRule"/>
</dbReference>
<dbReference type="EC" id="3.4.13.22" evidence="9 10"/>
<protein>
    <recommendedName>
        <fullName evidence="9 10">D-alanyl-D-alanine dipeptidase</fullName>
        <shortName evidence="9 10">D-Ala-D-Ala dipeptidase</shortName>
        <ecNumber evidence="9 10">3.4.13.22</ecNumber>
    </recommendedName>
</protein>
<comment type="cofactor">
    <cofactor evidence="9">
        <name>Zn(2+)</name>
        <dbReference type="ChEBI" id="CHEBI:29105"/>
    </cofactor>
    <text evidence="9">Binds 1 zinc ion per subunit.</text>
</comment>
<evidence type="ECO:0000256" key="10">
    <source>
        <dbReference type="PIRNR" id="PIRNR026671"/>
    </source>
</evidence>
<keyword evidence="3 9" id="KW-0479">Metal-binding</keyword>
<evidence type="ECO:0000313" key="12">
    <source>
        <dbReference type="Proteomes" id="UP000602057"/>
    </source>
</evidence>
<evidence type="ECO:0000256" key="7">
    <source>
        <dbReference type="ARBA" id="ARBA00023049"/>
    </source>
</evidence>
<dbReference type="RefSeq" id="WP_188215024.1">
    <property type="nucleotide sequence ID" value="NZ_BAABGH010000004.1"/>
</dbReference>
<gene>
    <name evidence="11" type="ORF">ICJ84_03835</name>
</gene>
<keyword evidence="6 9" id="KW-0224">Dipeptidase</keyword>
<evidence type="ECO:0000256" key="9">
    <source>
        <dbReference type="HAMAP-Rule" id="MF_01924"/>
    </source>
</evidence>
<dbReference type="GO" id="GO:0008237">
    <property type="term" value="F:metallopeptidase activity"/>
    <property type="evidence" value="ECO:0007669"/>
    <property type="project" value="UniProtKB-KW"/>
</dbReference>
<comment type="similarity">
    <text evidence="9 10">Belongs to the peptidase M15D family.</text>
</comment>
<feature type="binding site" evidence="9">
    <location>
        <position position="142"/>
    </location>
    <ligand>
        <name>Zn(2+)</name>
        <dbReference type="ChEBI" id="CHEBI:29105"/>
        <note>catalytic</note>
    </ligand>
</feature>
<evidence type="ECO:0000256" key="4">
    <source>
        <dbReference type="ARBA" id="ARBA00022801"/>
    </source>
</evidence>
<reference evidence="11" key="1">
    <citation type="journal article" date="2013" name="Int. J. Syst. Evol. Microbiol.">
        <title>Aestuariibaculum suncheonense gen. nov., sp. nov., a marine bacterium of the family Flavobacteriaceae isolated from a tidal flat and emended descriptions of the genera Gaetbulibacter and Tamlana.</title>
        <authorList>
            <person name="Jeong S.H."/>
            <person name="Park M.S."/>
            <person name="Jin H.M."/>
            <person name="Lee K."/>
            <person name="Park W."/>
            <person name="Jeon C.O."/>
        </authorList>
    </citation>
    <scope>NUCLEOTIDE SEQUENCE</scope>
    <source>
        <strain evidence="11">SC17</strain>
    </source>
</reference>
<keyword evidence="5 9" id="KW-0862">Zinc</keyword>
<dbReference type="GO" id="GO:0160237">
    <property type="term" value="F:D-Ala-D-Ala dipeptidase activity"/>
    <property type="evidence" value="ECO:0007669"/>
    <property type="project" value="UniProtKB-EC"/>
</dbReference>
<evidence type="ECO:0000256" key="1">
    <source>
        <dbReference type="ARBA" id="ARBA00001362"/>
    </source>
</evidence>
<dbReference type="GO" id="GO:0006508">
    <property type="term" value="P:proteolysis"/>
    <property type="evidence" value="ECO:0007669"/>
    <property type="project" value="UniProtKB-KW"/>
</dbReference>
<accession>A0A8J6UJ64</accession>
<evidence type="ECO:0000256" key="6">
    <source>
        <dbReference type="ARBA" id="ARBA00022997"/>
    </source>
</evidence>
<evidence type="ECO:0000256" key="3">
    <source>
        <dbReference type="ARBA" id="ARBA00022723"/>
    </source>
</evidence>
<evidence type="ECO:0000256" key="2">
    <source>
        <dbReference type="ARBA" id="ARBA00022670"/>
    </source>
</evidence>
<dbReference type="InterPro" id="IPR009045">
    <property type="entry name" value="Zn_M74/Hedgehog-like"/>
</dbReference>
<sequence>MSSLIKYLFFFFISYSFAQLPEGFVYAKEVIPDLDVDLRYYSSNNFVGQPVKGYKSHQLILTRQAAEALKHVQDELQNQNLCLMVFDGYRPQQAVNHFMSWARDLNDTVNKQRFYPDVDKQHLFKEEYIATRSGHSKGSTVDLTIIDGNTGDPLDMGSDFDFFGEASWVNYSHITDAQKANRRLLQQVMLKYGFRNYAKEWWHFTLKNEPFPTTYFDFPVE</sequence>